<reference evidence="2 3" key="1">
    <citation type="journal article" date="2016" name="Mol. Biol. Evol.">
        <title>Comparative Genomics of Early-Diverging Mushroom-Forming Fungi Provides Insights into the Origins of Lignocellulose Decay Capabilities.</title>
        <authorList>
            <person name="Nagy L.G."/>
            <person name="Riley R."/>
            <person name="Tritt A."/>
            <person name="Adam C."/>
            <person name="Daum C."/>
            <person name="Floudas D."/>
            <person name="Sun H."/>
            <person name="Yadav J.S."/>
            <person name="Pangilinan J."/>
            <person name="Larsson K.H."/>
            <person name="Matsuura K."/>
            <person name="Barry K."/>
            <person name="Labutti K."/>
            <person name="Kuo R."/>
            <person name="Ohm R.A."/>
            <person name="Bhattacharya S.S."/>
            <person name="Shirouzu T."/>
            <person name="Yoshinaga Y."/>
            <person name="Martin F.M."/>
            <person name="Grigoriev I.V."/>
            <person name="Hibbett D.S."/>
        </authorList>
    </citation>
    <scope>NUCLEOTIDE SEQUENCE [LARGE SCALE GENOMIC DNA]</scope>
    <source>
        <strain evidence="2 3">HHB14362 ss-1</strain>
    </source>
</reference>
<evidence type="ECO:0000313" key="3">
    <source>
        <dbReference type="Proteomes" id="UP000076761"/>
    </source>
</evidence>
<accession>A0A165QLB8</accession>
<dbReference type="PROSITE" id="PS51257">
    <property type="entry name" value="PROKAR_LIPOPROTEIN"/>
    <property type="match status" value="1"/>
</dbReference>
<keyword evidence="1" id="KW-0472">Membrane</keyword>
<dbReference type="EMBL" id="KV425594">
    <property type="protein sequence ID" value="KZT22579.1"/>
    <property type="molecule type" value="Genomic_DNA"/>
</dbReference>
<feature type="transmembrane region" description="Helical" evidence="1">
    <location>
        <begin position="12"/>
        <end position="29"/>
    </location>
</feature>
<organism evidence="2 3">
    <name type="scientific">Neolentinus lepideus HHB14362 ss-1</name>
    <dbReference type="NCBI Taxonomy" id="1314782"/>
    <lineage>
        <taxon>Eukaryota</taxon>
        <taxon>Fungi</taxon>
        <taxon>Dikarya</taxon>
        <taxon>Basidiomycota</taxon>
        <taxon>Agaricomycotina</taxon>
        <taxon>Agaricomycetes</taxon>
        <taxon>Gloeophyllales</taxon>
        <taxon>Gloeophyllaceae</taxon>
        <taxon>Neolentinus</taxon>
    </lineage>
</organism>
<protein>
    <submittedName>
        <fullName evidence="2">Uncharacterized protein</fullName>
    </submittedName>
</protein>
<gene>
    <name evidence="2" type="ORF">NEOLEDRAFT_643412</name>
</gene>
<dbReference type="OrthoDB" id="2942412at2759"/>
<evidence type="ECO:0000313" key="2">
    <source>
        <dbReference type="EMBL" id="KZT22579.1"/>
    </source>
</evidence>
<evidence type="ECO:0000256" key="1">
    <source>
        <dbReference type="SAM" id="Phobius"/>
    </source>
</evidence>
<sequence length="121" mass="12981">MCSGKPPGSIFMFPWIVSCISYTLLLFAGRQTGPAPSFCLCLTQAILIYAAPVLSAFAGMALILQLLCNVCTLLYDDGRYLHIRTFWVLSSANRLSPVDVVASLASLPSISYVLCGDGRGV</sequence>
<dbReference type="Proteomes" id="UP000076761">
    <property type="component" value="Unassembled WGS sequence"/>
</dbReference>
<keyword evidence="1" id="KW-1133">Transmembrane helix</keyword>
<proteinExistence type="predicted"/>
<feature type="transmembrane region" description="Helical" evidence="1">
    <location>
        <begin position="49"/>
        <end position="75"/>
    </location>
</feature>
<name>A0A165QLB8_9AGAM</name>
<keyword evidence="1" id="KW-0812">Transmembrane</keyword>
<dbReference type="AlphaFoldDB" id="A0A165QLB8"/>
<keyword evidence="3" id="KW-1185">Reference proteome</keyword>
<dbReference type="InParanoid" id="A0A165QLB8"/>